<evidence type="ECO:0000256" key="1">
    <source>
        <dbReference type="SAM" id="MobiDB-lite"/>
    </source>
</evidence>
<keyword evidence="4" id="KW-1185">Reference proteome</keyword>
<accession>A0ABT1HPN6</accession>
<feature type="compositionally biased region" description="Basic residues" evidence="1">
    <location>
        <begin position="157"/>
        <end position="174"/>
    </location>
</feature>
<dbReference type="RefSeq" id="WP_253668396.1">
    <property type="nucleotide sequence ID" value="NZ_JAMTCP010000004.1"/>
</dbReference>
<sequence>MTERKPSGMSFESWVERQIREATERGELDNLPGSGRPLPDANQPYDELWWVKKKVRQEGLPIDPLLPLPLRLRKEVERLPETLRDLSSEEAVRDTVRDLNERILAWLRSPTGPRVPLAPVNVEAAVRQWHDDRAARTPRPEVEPAVERQPTDEAPPPRRRSWWHRITRRNRNDD</sequence>
<protein>
    <recommendedName>
        <fullName evidence="2">DnaJ homologue subfamily C member 28 conserved domain-containing protein</fullName>
    </recommendedName>
</protein>
<name>A0ABT1HPN6_STRSD</name>
<evidence type="ECO:0000259" key="2">
    <source>
        <dbReference type="Pfam" id="PF09350"/>
    </source>
</evidence>
<gene>
    <name evidence="3" type="ORF">LX15_001120</name>
</gene>
<reference evidence="3 4" key="1">
    <citation type="submission" date="2022-06" db="EMBL/GenBank/DDBJ databases">
        <title>Genomic Encyclopedia of Archaeal and Bacterial Type Strains, Phase II (KMG-II): from individual species to whole genera.</title>
        <authorList>
            <person name="Goeker M."/>
        </authorList>
    </citation>
    <scope>NUCLEOTIDE SEQUENCE [LARGE SCALE GENOMIC DNA]</scope>
    <source>
        <strain evidence="3 4">DSM 40477</strain>
    </source>
</reference>
<proteinExistence type="predicted"/>
<feature type="domain" description="DnaJ homologue subfamily C member 28 conserved" evidence="2">
    <location>
        <begin position="14"/>
        <end position="84"/>
    </location>
</feature>
<dbReference type="Proteomes" id="UP001205311">
    <property type="component" value="Unassembled WGS sequence"/>
</dbReference>
<organism evidence="3 4">
    <name type="scientific">Streptoalloteichus tenebrarius (strain ATCC 17920 / DSM 40477 / JCM 4838 / CBS 697.72 / NBRC 16177 / NCIMB 11028 / NRRL B-12390 / A12253. 1 / ISP 5477)</name>
    <name type="common">Streptomyces tenebrarius</name>
    <dbReference type="NCBI Taxonomy" id="1933"/>
    <lineage>
        <taxon>Bacteria</taxon>
        <taxon>Bacillati</taxon>
        <taxon>Actinomycetota</taxon>
        <taxon>Actinomycetes</taxon>
        <taxon>Pseudonocardiales</taxon>
        <taxon>Pseudonocardiaceae</taxon>
        <taxon>Streptoalloteichus</taxon>
    </lineage>
</organism>
<evidence type="ECO:0000313" key="3">
    <source>
        <dbReference type="EMBL" id="MCP2257435.1"/>
    </source>
</evidence>
<comment type="caution">
    <text evidence="3">The sequence shown here is derived from an EMBL/GenBank/DDBJ whole genome shotgun (WGS) entry which is preliminary data.</text>
</comment>
<dbReference type="InterPro" id="IPR018961">
    <property type="entry name" value="DnaJ_homolog_subfam-C_membr-28"/>
</dbReference>
<dbReference type="EMBL" id="JAMTCP010000004">
    <property type="protein sequence ID" value="MCP2257435.1"/>
    <property type="molecule type" value="Genomic_DNA"/>
</dbReference>
<dbReference type="Pfam" id="PF09350">
    <property type="entry name" value="DJC28_CD"/>
    <property type="match status" value="1"/>
</dbReference>
<feature type="region of interest" description="Disordered" evidence="1">
    <location>
        <begin position="131"/>
        <end position="174"/>
    </location>
</feature>
<evidence type="ECO:0000313" key="4">
    <source>
        <dbReference type="Proteomes" id="UP001205311"/>
    </source>
</evidence>
<feature type="compositionally biased region" description="Basic and acidic residues" evidence="1">
    <location>
        <begin position="131"/>
        <end position="151"/>
    </location>
</feature>